<keyword evidence="1" id="KW-0812">Transmembrane</keyword>
<keyword evidence="1" id="KW-0472">Membrane</keyword>
<proteinExistence type="predicted"/>
<sequence>MYTLILSIASSVAVSVLLKLARKHDLQVDQAIAVNYVVAASLCLLLLRPQPAALLASGTSWWVLAALGVLLPTIFLAMAGAVRHAGIVLSDAAQRLSLFLPLIASFLIFNETLSGAKLGGIAVALVALACLLYRPGGKAGSGETGKTIFFLLAVWVGYGTIDILFKQMAKSGAAFSSSLFASFVLAGILIFGYLIARRSVWTRRNVVAGVILGLLNFSNIYFYIRAHQVFPENPTLVFSAMNIGVISAGTLVGAGFFKEKLRWVNALGIALAIAAIVILIPR</sequence>
<dbReference type="SUPFAM" id="SSF103481">
    <property type="entry name" value="Multidrug resistance efflux transporter EmrE"/>
    <property type="match status" value="2"/>
</dbReference>
<comment type="caution">
    <text evidence="2">The sequence shown here is derived from an EMBL/GenBank/DDBJ whole genome shotgun (WGS) entry which is preliminary data.</text>
</comment>
<dbReference type="EMBL" id="JACCEM010000004">
    <property type="protein sequence ID" value="NYT49505.1"/>
    <property type="molecule type" value="Genomic_DNA"/>
</dbReference>
<reference evidence="2 3" key="1">
    <citation type="submission" date="2020-07" db="EMBL/GenBank/DDBJ databases">
        <title>Taxonomic revisions and descriptions of new bacterial species based on genomic comparisons in the high-G+C-content subgroup of the family Alcaligenaceae.</title>
        <authorList>
            <person name="Szabo A."/>
            <person name="Felfoldi T."/>
        </authorList>
    </citation>
    <scope>NUCLEOTIDE SEQUENCE [LARGE SCALE GENOMIC DNA]</scope>
    <source>
        <strain evidence="2 3">LMG 24012</strain>
    </source>
</reference>
<feature type="transmembrane region" description="Helical" evidence="1">
    <location>
        <begin position="206"/>
        <end position="224"/>
    </location>
</feature>
<evidence type="ECO:0000256" key="1">
    <source>
        <dbReference type="SAM" id="Phobius"/>
    </source>
</evidence>
<dbReference type="InterPro" id="IPR037185">
    <property type="entry name" value="EmrE-like"/>
</dbReference>
<feature type="transmembrane region" description="Helical" evidence="1">
    <location>
        <begin position="116"/>
        <end position="135"/>
    </location>
</feature>
<keyword evidence="3" id="KW-1185">Reference proteome</keyword>
<feature type="transmembrane region" description="Helical" evidence="1">
    <location>
        <begin position="61"/>
        <end position="80"/>
    </location>
</feature>
<gene>
    <name evidence="2" type="ORF">H0A72_09330</name>
</gene>
<feature type="transmembrane region" description="Helical" evidence="1">
    <location>
        <begin position="172"/>
        <end position="194"/>
    </location>
</feature>
<keyword evidence="1" id="KW-1133">Transmembrane helix</keyword>
<feature type="transmembrane region" description="Helical" evidence="1">
    <location>
        <begin position="147"/>
        <end position="165"/>
    </location>
</feature>
<evidence type="ECO:0000313" key="2">
    <source>
        <dbReference type="EMBL" id="NYT49505.1"/>
    </source>
</evidence>
<dbReference type="AlphaFoldDB" id="A0A853FU82"/>
<feature type="transmembrane region" description="Helical" evidence="1">
    <location>
        <begin position="263"/>
        <end position="280"/>
    </location>
</feature>
<dbReference type="RefSeq" id="WP_180154796.1">
    <property type="nucleotide sequence ID" value="NZ_JACCEM010000004.1"/>
</dbReference>
<accession>A0A853FU82</accession>
<protein>
    <submittedName>
        <fullName evidence="2">EamA/RhaT family transporter</fullName>
    </submittedName>
</protein>
<feature type="transmembrane region" description="Helical" evidence="1">
    <location>
        <begin position="236"/>
        <end position="257"/>
    </location>
</feature>
<evidence type="ECO:0000313" key="3">
    <source>
        <dbReference type="Proteomes" id="UP000559809"/>
    </source>
</evidence>
<feature type="transmembrane region" description="Helical" evidence="1">
    <location>
        <begin position="33"/>
        <end position="49"/>
    </location>
</feature>
<name>A0A853FU82_9BURK</name>
<organism evidence="2 3">
    <name type="scientific">Parapusillimonas granuli</name>
    <dbReference type="NCBI Taxonomy" id="380911"/>
    <lineage>
        <taxon>Bacteria</taxon>
        <taxon>Pseudomonadati</taxon>
        <taxon>Pseudomonadota</taxon>
        <taxon>Betaproteobacteria</taxon>
        <taxon>Burkholderiales</taxon>
        <taxon>Alcaligenaceae</taxon>
        <taxon>Parapusillimonas</taxon>
    </lineage>
</organism>
<dbReference type="Proteomes" id="UP000559809">
    <property type="component" value="Unassembled WGS sequence"/>
</dbReference>